<keyword evidence="6 9" id="KW-1133">Transmembrane helix</keyword>
<dbReference type="SMART" id="SM00924">
    <property type="entry name" value="MgtE_N"/>
    <property type="match status" value="1"/>
</dbReference>
<protein>
    <recommendedName>
        <fullName evidence="9">Magnesium transporter MgtE</fullName>
    </recommendedName>
</protein>
<dbReference type="PROSITE" id="PS51371">
    <property type="entry name" value="CBS"/>
    <property type="match status" value="2"/>
</dbReference>
<keyword evidence="9" id="KW-0479">Metal-binding</keyword>
<sequence length="458" mass="49705">MVSMGESMQELQDFDQTHQTLQEVSNALDSGMFVHVRRLLQDMEPEDIAHLLEASPRKSRHVLWQLTDPEDYGEILDELSEDVKDGIVSQMAPESIVEATEGMEIDDVAYVLRSLPDDISREVLSQMDTVDRFRVETALSYPEDTAGGMMNTDFITIRADVEIDVVLRYLRMKGDLPESTDALYVLDEESRLIGHLSLATIITTQPDTLVSEVMDDADEAIPVNTDDGEVANLFERRNWVSAPVVDENHLLLGRITIDDVVDVIREDAEHSMMSMAGMDDEEDTFAPVVKSARRRSVWLGMNVLAALAAASVSNMFEATLAQMASIAVLMTIVPSMGGVAGNQTVALVIRGLAVGHIGDSNQKELLIKEAGIGLLNGILWASIIGGIVMVWKGDIMLGAIISVAMLVNLTVAGIAGVTIPVLLKKMNIDPALAGGMALTTITDIIGLSAFLGLATILM</sequence>
<keyword evidence="9" id="KW-1003">Cell membrane</keyword>
<evidence type="ECO:0000256" key="5">
    <source>
        <dbReference type="ARBA" id="ARBA00022842"/>
    </source>
</evidence>
<dbReference type="SUPFAM" id="SSF158791">
    <property type="entry name" value="MgtE N-terminal domain-like"/>
    <property type="match status" value="1"/>
</dbReference>
<dbReference type="InterPro" id="IPR000644">
    <property type="entry name" value="CBS_dom"/>
</dbReference>
<dbReference type="AlphaFoldDB" id="A0A5Q4YYF8"/>
<dbReference type="InterPro" id="IPR038076">
    <property type="entry name" value="MgtE_N_sf"/>
</dbReference>
<dbReference type="Pfam" id="PF01769">
    <property type="entry name" value="MgtE"/>
    <property type="match status" value="1"/>
</dbReference>
<evidence type="ECO:0000313" key="11">
    <source>
        <dbReference type="EMBL" id="VVV05096.1"/>
    </source>
</evidence>
<evidence type="ECO:0000256" key="4">
    <source>
        <dbReference type="ARBA" id="ARBA00022692"/>
    </source>
</evidence>
<feature type="domain" description="CBS" evidence="10">
    <location>
        <begin position="214"/>
        <end position="272"/>
    </location>
</feature>
<dbReference type="GO" id="GO:0046872">
    <property type="term" value="F:metal ion binding"/>
    <property type="evidence" value="ECO:0007669"/>
    <property type="project" value="UniProtKB-KW"/>
</dbReference>
<accession>A0A5Q4YYF8</accession>
<dbReference type="PANTHER" id="PTHR43773:SF1">
    <property type="entry name" value="MAGNESIUM TRANSPORTER MGTE"/>
    <property type="match status" value="1"/>
</dbReference>
<evidence type="ECO:0000256" key="2">
    <source>
        <dbReference type="ARBA" id="ARBA00009749"/>
    </source>
</evidence>
<reference evidence="11" key="1">
    <citation type="submission" date="2019-09" db="EMBL/GenBank/DDBJ databases">
        <authorList>
            <person name="Hjerde E."/>
        </authorList>
    </citation>
    <scope>NUCLEOTIDE SEQUENCE</scope>
    <source>
        <strain evidence="11">06/09/160</strain>
    </source>
</reference>
<evidence type="ECO:0000256" key="9">
    <source>
        <dbReference type="RuleBase" id="RU362011"/>
    </source>
</evidence>
<dbReference type="SUPFAM" id="SSF54631">
    <property type="entry name" value="CBS-domain pair"/>
    <property type="match status" value="1"/>
</dbReference>
<feature type="transmembrane region" description="Helical" evidence="9">
    <location>
        <begin position="370"/>
        <end position="391"/>
    </location>
</feature>
<dbReference type="GO" id="GO:0015095">
    <property type="term" value="F:magnesium ion transmembrane transporter activity"/>
    <property type="evidence" value="ECO:0007669"/>
    <property type="project" value="UniProtKB-UniRule"/>
</dbReference>
<dbReference type="Pfam" id="PF03448">
    <property type="entry name" value="MgtE_N"/>
    <property type="match status" value="1"/>
</dbReference>
<dbReference type="Gene3D" id="3.10.580.10">
    <property type="entry name" value="CBS-domain"/>
    <property type="match status" value="1"/>
</dbReference>
<dbReference type="Gene3D" id="1.25.60.10">
    <property type="entry name" value="MgtE N-terminal domain-like"/>
    <property type="match status" value="1"/>
</dbReference>
<dbReference type="InterPro" id="IPR006668">
    <property type="entry name" value="Mg_transptr_MgtE_intracell_dom"/>
</dbReference>
<organism evidence="11">
    <name type="scientific">Aliivibrio wodanis</name>
    <dbReference type="NCBI Taxonomy" id="80852"/>
    <lineage>
        <taxon>Bacteria</taxon>
        <taxon>Pseudomonadati</taxon>
        <taxon>Pseudomonadota</taxon>
        <taxon>Gammaproteobacteria</taxon>
        <taxon>Vibrionales</taxon>
        <taxon>Vibrionaceae</taxon>
        <taxon>Aliivibrio</taxon>
    </lineage>
</organism>
<dbReference type="NCBIfam" id="TIGR00400">
    <property type="entry name" value="mgtE"/>
    <property type="match status" value="1"/>
</dbReference>
<dbReference type="GO" id="GO:0005886">
    <property type="term" value="C:plasma membrane"/>
    <property type="evidence" value="ECO:0007669"/>
    <property type="project" value="UniProtKB-SubCell"/>
</dbReference>
<feature type="domain" description="CBS" evidence="10">
    <location>
        <begin position="150"/>
        <end position="212"/>
    </location>
</feature>
<evidence type="ECO:0000256" key="6">
    <source>
        <dbReference type="ARBA" id="ARBA00022989"/>
    </source>
</evidence>
<comment type="subcellular location">
    <subcellularLocation>
        <location evidence="9">Cell membrane</location>
        <topology evidence="9">Multi-pass membrane protein</topology>
    </subcellularLocation>
    <subcellularLocation>
        <location evidence="1">Membrane</location>
        <topology evidence="1">Multi-pass membrane protein</topology>
    </subcellularLocation>
</comment>
<comment type="similarity">
    <text evidence="2 9">Belongs to the SLC41A transporter family.</text>
</comment>
<dbReference type="InterPro" id="IPR036739">
    <property type="entry name" value="SLC41_membr_dom_sf"/>
</dbReference>
<dbReference type="InterPro" id="IPR046342">
    <property type="entry name" value="CBS_dom_sf"/>
</dbReference>
<name>A0A5Q4YYF8_9GAMM</name>
<feature type="transmembrane region" description="Helical" evidence="9">
    <location>
        <begin position="435"/>
        <end position="457"/>
    </location>
</feature>
<dbReference type="Pfam" id="PF00571">
    <property type="entry name" value="CBS"/>
    <property type="match status" value="2"/>
</dbReference>
<dbReference type="FunFam" id="1.10.357.20:FF:000005">
    <property type="entry name" value="Magnesium transporter MgtE"/>
    <property type="match status" value="1"/>
</dbReference>
<dbReference type="InterPro" id="IPR006667">
    <property type="entry name" value="SLC41_membr_dom"/>
</dbReference>
<evidence type="ECO:0000256" key="3">
    <source>
        <dbReference type="ARBA" id="ARBA00022448"/>
    </source>
</evidence>
<dbReference type="SUPFAM" id="SSF161093">
    <property type="entry name" value="MgtE membrane domain-like"/>
    <property type="match status" value="1"/>
</dbReference>
<evidence type="ECO:0000256" key="7">
    <source>
        <dbReference type="ARBA" id="ARBA00023136"/>
    </source>
</evidence>
<dbReference type="CDD" id="cd04606">
    <property type="entry name" value="CBS_pair_Mg_transporter"/>
    <property type="match status" value="1"/>
</dbReference>
<comment type="function">
    <text evidence="9">Acts as a magnesium transporter.</text>
</comment>
<dbReference type="EMBL" id="LR721750">
    <property type="protein sequence ID" value="VVV05096.1"/>
    <property type="molecule type" value="Genomic_DNA"/>
</dbReference>
<comment type="subunit">
    <text evidence="9">Homodimer.</text>
</comment>
<feature type="transmembrane region" description="Helical" evidence="9">
    <location>
        <begin position="297"/>
        <end position="316"/>
    </location>
</feature>
<dbReference type="Gene3D" id="1.10.357.20">
    <property type="entry name" value="SLC41 divalent cation transporters, integral membrane domain"/>
    <property type="match status" value="1"/>
</dbReference>
<dbReference type="PANTHER" id="PTHR43773">
    <property type="entry name" value="MAGNESIUM TRANSPORTER MGTE"/>
    <property type="match status" value="1"/>
</dbReference>
<keyword evidence="3 9" id="KW-0813">Transport</keyword>
<keyword evidence="7 9" id="KW-0472">Membrane</keyword>
<evidence type="ECO:0000259" key="10">
    <source>
        <dbReference type="PROSITE" id="PS51371"/>
    </source>
</evidence>
<keyword evidence="5 9" id="KW-0460">Magnesium</keyword>
<keyword evidence="4 9" id="KW-0812">Transmembrane</keyword>
<proteinExistence type="inferred from homology"/>
<dbReference type="InterPro" id="IPR006669">
    <property type="entry name" value="MgtE_transporter"/>
</dbReference>
<evidence type="ECO:0000256" key="8">
    <source>
        <dbReference type="PROSITE-ProRule" id="PRU00703"/>
    </source>
</evidence>
<feature type="transmembrane region" description="Helical" evidence="9">
    <location>
        <begin position="322"/>
        <end position="349"/>
    </location>
</feature>
<evidence type="ECO:0000256" key="1">
    <source>
        <dbReference type="ARBA" id="ARBA00004141"/>
    </source>
</evidence>
<keyword evidence="8" id="KW-0129">CBS domain</keyword>
<gene>
    <name evidence="11" type="primary">mgtE_1</name>
    <name evidence="11" type="ORF">AW0309160_02516</name>
</gene>
<feature type="transmembrane region" description="Helical" evidence="9">
    <location>
        <begin position="397"/>
        <end position="423"/>
    </location>
</feature>